<evidence type="ECO:0000259" key="9">
    <source>
        <dbReference type="PROSITE" id="PS50157"/>
    </source>
</evidence>
<dbReference type="STRING" id="40148.A0A0E0AM27"/>
<keyword evidence="5" id="KW-0805">Transcription regulation</keyword>
<dbReference type="Gramene" id="OGLUM07G20350.1">
    <property type="protein sequence ID" value="OGLUM07G20350.1"/>
    <property type="gene ID" value="OGLUM07G20350"/>
</dbReference>
<evidence type="ECO:0000256" key="4">
    <source>
        <dbReference type="ARBA" id="ARBA00022833"/>
    </source>
</evidence>
<dbReference type="PROSITE" id="PS50157">
    <property type="entry name" value="ZINC_FINGER_C2H2_2"/>
    <property type="match status" value="4"/>
</dbReference>
<evidence type="ECO:0000313" key="11">
    <source>
        <dbReference type="Proteomes" id="UP000026961"/>
    </source>
</evidence>
<feature type="region of interest" description="Disordered" evidence="8">
    <location>
        <begin position="1"/>
        <end position="47"/>
    </location>
</feature>
<dbReference type="GO" id="GO:0000976">
    <property type="term" value="F:transcription cis-regulatory region binding"/>
    <property type="evidence" value="ECO:0007669"/>
    <property type="project" value="TreeGrafter"/>
</dbReference>
<evidence type="ECO:0000256" key="5">
    <source>
        <dbReference type="ARBA" id="ARBA00023015"/>
    </source>
</evidence>
<dbReference type="AlphaFoldDB" id="A0A0E0AM27"/>
<keyword evidence="1" id="KW-0479">Metal-binding</keyword>
<dbReference type="SUPFAM" id="SSF57667">
    <property type="entry name" value="beta-beta-alpha zinc fingers"/>
    <property type="match status" value="2"/>
</dbReference>
<dbReference type="EnsemblPlants" id="OGLUM07G20350.1">
    <property type="protein sequence ID" value="OGLUM07G20350.1"/>
    <property type="gene ID" value="OGLUM07G20350"/>
</dbReference>
<feature type="compositionally biased region" description="Gly residues" evidence="8">
    <location>
        <begin position="32"/>
        <end position="46"/>
    </location>
</feature>
<feature type="domain" description="C2H2-type" evidence="9">
    <location>
        <begin position="422"/>
        <end position="444"/>
    </location>
</feature>
<dbReference type="InterPro" id="IPR036236">
    <property type="entry name" value="Znf_C2H2_sf"/>
</dbReference>
<dbReference type="PANTHER" id="PTHR45988">
    <property type="entry name" value="C2H2 TYPE ZINC FINGER TRANSCRIPTION FACTOR FAMILY-RELATED"/>
    <property type="match status" value="1"/>
</dbReference>
<evidence type="ECO:0000256" key="6">
    <source>
        <dbReference type="ARBA" id="ARBA00023163"/>
    </source>
</evidence>
<evidence type="ECO:0000256" key="1">
    <source>
        <dbReference type="ARBA" id="ARBA00022723"/>
    </source>
</evidence>
<evidence type="ECO:0000256" key="3">
    <source>
        <dbReference type="ARBA" id="ARBA00022771"/>
    </source>
</evidence>
<evidence type="ECO:0000256" key="2">
    <source>
        <dbReference type="ARBA" id="ARBA00022737"/>
    </source>
</evidence>
<evidence type="ECO:0000256" key="8">
    <source>
        <dbReference type="SAM" id="MobiDB-lite"/>
    </source>
</evidence>
<feature type="region of interest" description="Disordered" evidence="8">
    <location>
        <begin position="100"/>
        <end position="127"/>
    </location>
</feature>
<dbReference type="Proteomes" id="UP000026961">
    <property type="component" value="Chromosome 7"/>
</dbReference>
<dbReference type="HOGENOM" id="CLU_595014_0_0_1"/>
<organism evidence="10">
    <name type="scientific">Oryza glumipatula</name>
    <dbReference type="NCBI Taxonomy" id="40148"/>
    <lineage>
        <taxon>Eukaryota</taxon>
        <taxon>Viridiplantae</taxon>
        <taxon>Streptophyta</taxon>
        <taxon>Embryophyta</taxon>
        <taxon>Tracheophyta</taxon>
        <taxon>Spermatophyta</taxon>
        <taxon>Magnoliopsida</taxon>
        <taxon>Liliopsida</taxon>
        <taxon>Poales</taxon>
        <taxon>Poaceae</taxon>
        <taxon>BOP clade</taxon>
        <taxon>Oryzoideae</taxon>
        <taxon>Oryzeae</taxon>
        <taxon>Oryzinae</taxon>
        <taxon>Oryza</taxon>
    </lineage>
</organism>
<feature type="domain" description="C2H2-type" evidence="9">
    <location>
        <begin position="135"/>
        <end position="157"/>
    </location>
</feature>
<reference evidence="10" key="1">
    <citation type="submission" date="2015-04" db="UniProtKB">
        <authorList>
            <consortium name="EnsemblPlants"/>
        </authorList>
    </citation>
    <scope>IDENTIFICATION</scope>
</reference>
<accession>A0A0E0AM27</accession>
<feature type="domain" description="C2H2-type" evidence="9">
    <location>
        <begin position="84"/>
        <end position="111"/>
    </location>
</feature>
<dbReference type="eggNOG" id="KOG1721">
    <property type="taxonomic scope" value="Eukaryota"/>
</dbReference>
<keyword evidence="11" id="KW-1185">Reference proteome</keyword>
<keyword evidence="6" id="KW-0804">Transcription</keyword>
<dbReference type="Pfam" id="PF13912">
    <property type="entry name" value="zf-C2H2_6"/>
    <property type="match status" value="4"/>
</dbReference>
<dbReference type="GO" id="GO:0008270">
    <property type="term" value="F:zinc ion binding"/>
    <property type="evidence" value="ECO:0007669"/>
    <property type="project" value="UniProtKB-KW"/>
</dbReference>
<dbReference type="SMART" id="SM00355">
    <property type="entry name" value="ZnF_C2H2"/>
    <property type="match status" value="4"/>
</dbReference>
<proteinExistence type="predicted"/>
<evidence type="ECO:0000313" key="10">
    <source>
        <dbReference type="EnsemblPlants" id="OGLUM07G20350.1"/>
    </source>
</evidence>
<dbReference type="GO" id="GO:0003700">
    <property type="term" value="F:DNA-binding transcription factor activity"/>
    <property type="evidence" value="ECO:0007669"/>
    <property type="project" value="InterPro"/>
</dbReference>
<reference evidence="10" key="2">
    <citation type="submission" date="2018-05" db="EMBL/GenBank/DDBJ databases">
        <title>OgluRS3 (Oryza glumaepatula Reference Sequence Version 3).</title>
        <authorList>
            <person name="Zhang J."/>
            <person name="Kudrna D."/>
            <person name="Lee S."/>
            <person name="Talag J."/>
            <person name="Welchert J."/>
            <person name="Wing R.A."/>
        </authorList>
    </citation>
    <scope>NUCLEOTIDE SEQUENCE [LARGE SCALE GENOMIC DNA]</scope>
</reference>
<dbReference type="InterPro" id="IPR044653">
    <property type="entry name" value="AZF1/2/3-like"/>
</dbReference>
<dbReference type="Gene3D" id="3.30.160.60">
    <property type="entry name" value="Classic Zinc Finger"/>
    <property type="match status" value="2"/>
</dbReference>
<dbReference type="PANTHER" id="PTHR45988:SF32">
    <property type="entry name" value="OS07G0588600 PROTEIN"/>
    <property type="match status" value="1"/>
</dbReference>
<sequence>MALDGKPPVPPPSTPPMDSWACGGRRSKRRGGGGGSSGSSGSSGGGESEEEYLAACLLMLARGVRDEAEVVGVAAAAKPSQHGYGCSVCGKVYGSYQALGGHKTSHRKPPSPAAEPAAGEEPSSGGMITGEAKVHRCSICLRTFPSGQALGGHKRLHYEGGAVGDAVKEKNSLKTKAAAAAAAAVATAVLKDFDLNLPAAATTPGDEAESSPPEAKRARLLLLFTSGWAMETDGMINMPLASSSGGNNIMGPHDSPARCVEYSYSPTCRYGTFATGGCDSFMAFGTALTKVPQPSNTHVTSLLVFQQGWPSASLSHPGARRFHTTMGLNEKPLVPPLSPTPVDFRAHQVFPSKHHDFDTSKSRNISGSVAIGSDSEEEYLATSLLMLAHGIRDETKDIRGMGDVKGVGVDTLELVKPSQRAYECSVCGKVYWCYQALGGHMTCHRNLFAQVVAGDELSSDGTMMVKGHKCSICRLEFPSGQALGGHMRVHYVGGVEGGSVKEKNVVKTKVTGALKLVLKDFDLNVPVVATMVGDEAESSHSEAKVRMMTLP</sequence>
<name>A0A0E0AM27_9ORYZ</name>
<keyword evidence="4" id="KW-0862">Zinc</keyword>
<dbReference type="GO" id="GO:0005634">
    <property type="term" value="C:nucleus"/>
    <property type="evidence" value="ECO:0007669"/>
    <property type="project" value="TreeGrafter"/>
</dbReference>
<evidence type="ECO:0000256" key="7">
    <source>
        <dbReference type="PROSITE-ProRule" id="PRU00042"/>
    </source>
</evidence>
<keyword evidence="2" id="KW-0677">Repeat</keyword>
<dbReference type="PROSITE" id="PS00028">
    <property type="entry name" value="ZINC_FINGER_C2H2_1"/>
    <property type="match status" value="4"/>
</dbReference>
<feature type="compositionally biased region" description="Low complexity" evidence="8">
    <location>
        <begin position="114"/>
        <end position="126"/>
    </location>
</feature>
<dbReference type="InterPro" id="IPR013087">
    <property type="entry name" value="Znf_C2H2_type"/>
</dbReference>
<feature type="domain" description="C2H2-type" evidence="9">
    <location>
        <begin position="468"/>
        <end position="490"/>
    </location>
</feature>
<keyword evidence="3 7" id="KW-0863">Zinc-finger</keyword>
<protein>
    <recommendedName>
        <fullName evidence="9">C2H2-type domain-containing protein</fullName>
    </recommendedName>
</protein>